<keyword evidence="3 6" id="KW-0812">Transmembrane</keyword>
<dbReference type="PANTHER" id="PTHR30086:SF20">
    <property type="entry name" value="ARGININE EXPORTER PROTEIN ARGO-RELATED"/>
    <property type="match status" value="1"/>
</dbReference>
<protein>
    <submittedName>
        <fullName evidence="7">LysE family translocator</fullName>
    </submittedName>
</protein>
<feature type="transmembrane region" description="Helical" evidence="6">
    <location>
        <begin position="53"/>
        <end position="76"/>
    </location>
</feature>
<keyword evidence="4 6" id="KW-1133">Transmembrane helix</keyword>
<dbReference type="RefSeq" id="WP_394827843.1">
    <property type="nucleotide sequence ID" value="NZ_CP089984.1"/>
</dbReference>
<keyword evidence="2" id="KW-1003">Cell membrane</keyword>
<name>A0ABZ2M6S2_9BACT</name>
<feature type="transmembrane region" description="Helical" evidence="6">
    <location>
        <begin position="156"/>
        <end position="177"/>
    </location>
</feature>
<dbReference type="InterPro" id="IPR001123">
    <property type="entry name" value="LeuE-type"/>
</dbReference>
<dbReference type="PANTHER" id="PTHR30086">
    <property type="entry name" value="ARGININE EXPORTER PROTEIN ARGO"/>
    <property type="match status" value="1"/>
</dbReference>
<comment type="subcellular location">
    <subcellularLocation>
        <location evidence="1">Cell membrane</location>
        <topology evidence="1">Multi-pass membrane protein</topology>
    </subcellularLocation>
</comment>
<feature type="transmembrane region" description="Helical" evidence="6">
    <location>
        <begin position="189"/>
        <end position="207"/>
    </location>
</feature>
<proteinExistence type="predicted"/>
<reference evidence="7 8" key="1">
    <citation type="submission" date="2021-12" db="EMBL/GenBank/DDBJ databases">
        <title>Discovery of the Pendulisporaceae a myxobacterial family with distinct sporulation behavior and unique specialized metabolism.</title>
        <authorList>
            <person name="Garcia R."/>
            <person name="Popoff A."/>
            <person name="Bader C.D."/>
            <person name="Loehr J."/>
            <person name="Walesch S."/>
            <person name="Walt C."/>
            <person name="Boldt J."/>
            <person name="Bunk B."/>
            <person name="Haeckl F.J.F.P.J."/>
            <person name="Gunesch A.P."/>
            <person name="Birkelbach J."/>
            <person name="Nuebel U."/>
            <person name="Pietschmann T."/>
            <person name="Bach T."/>
            <person name="Mueller R."/>
        </authorList>
    </citation>
    <scope>NUCLEOTIDE SEQUENCE [LARGE SCALE GENOMIC DNA]</scope>
    <source>
        <strain evidence="7 8">MSr11954</strain>
    </source>
</reference>
<keyword evidence="8" id="KW-1185">Reference proteome</keyword>
<dbReference type="Pfam" id="PF01810">
    <property type="entry name" value="LysE"/>
    <property type="match status" value="1"/>
</dbReference>
<evidence type="ECO:0000256" key="4">
    <source>
        <dbReference type="ARBA" id="ARBA00022989"/>
    </source>
</evidence>
<evidence type="ECO:0000256" key="6">
    <source>
        <dbReference type="SAM" id="Phobius"/>
    </source>
</evidence>
<feature type="transmembrane region" description="Helical" evidence="6">
    <location>
        <begin position="120"/>
        <end position="144"/>
    </location>
</feature>
<evidence type="ECO:0000256" key="1">
    <source>
        <dbReference type="ARBA" id="ARBA00004651"/>
    </source>
</evidence>
<evidence type="ECO:0000256" key="3">
    <source>
        <dbReference type="ARBA" id="ARBA00022692"/>
    </source>
</evidence>
<feature type="transmembrane region" description="Helical" evidence="6">
    <location>
        <begin position="83"/>
        <end position="100"/>
    </location>
</feature>
<dbReference type="EMBL" id="CP089984">
    <property type="protein sequence ID" value="WXB18201.1"/>
    <property type="molecule type" value="Genomic_DNA"/>
</dbReference>
<dbReference type="Proteomes" id="UP001370348">
    <property type="component" value="Chromosome"/>
</dbReference>
<gene>
    <name evidence="7" type="ORF">LZC94_13175</name>
</gene>
<organism evidence="7 8">
    <name type="scientific">Pendulispora albinea</name>
    <dbReference type="NCBI Taxonomy" id="2741071"/>
    <lineage>
        <taxon>Bacteria</taxon>
        <taxon>Pseudomonadati</taxon>
        <taxon>Myxococcota</taxon>
        <taxon>Myxococcia</taxon>
        <taxon>Myxococcales</taxon>
        <taxon>Sorangiineae</taxon>
        <taxon>Pendulisporaceae</taxon>
        <taxon>Pendulispora</taxon>
    </lineage>
</organism>
<evidence type="ECO:0000256" key="2">
    <source>
        <dbReference type="ARBA" id="ARBA00022475"/>
    </source>
</evidence>
<keyword evidence="5 6" id="KW-0472">Membrane</keyword>
<sequence length="213" mass="21906">MESQLAFFQTIARPLVALMFASAALMGSPGPSTVSLTAVGASFGVRRSLPYAGGLIAGTTAVLLMVAIGVVAVVTSIPYAPRVLGGLSAAYIFYLAYSIAKAPPLEAQTARTSAPSLAGGFLLAVANPKAYLAIAAVFAGTTVAPGHPALDAIVKMAFLTGMIVLIHMGWLLLGASLSRWLRHPVSSRIINLSLAAVLVGTTVLALTRSFRKL</sequence>
<evidence type="ECO:0000256" key="5">
    <source>
        <dbReference type="ARBA" id="ARBA00023136"/>
    </source>
</evidence>
<accession>A0ABZ2M6S2</accession>
<evidence type="ECO:0000313" key="8">
    <source>
        <dbReference type="Proteomes" id="UP001370348"/>
    </source>
</evidence>
<evidence type="ECO:0000313" key="7">
    <source>
        <dbReference type="EMBL" id="WXB18201.1"/>
    </source>
</evidence>